<keyword evidence="3 8" id="KW-0813">Transport</keyword>
<keyword evidence="5 8" id="KW-0812">Transmembrane</keyword>
<feature type="transmembrane region" description="Helical" evidence="8">
    <location>
        <begin position="215"/>
        <end position="238"/>
    </location>
</feature>
<feature type="transmembrane region" description="Helical" evidence="8">
    <location>
        <begin position="32"/>
        <end position="52"/>
    </location>
</feature>
<dbReference type="GO" id="GO:0015129">
    <property type="term" value="F:lactate transmembrane transporter activity"/>
    <property type="evidence" value="ECO:0007669"/>
    <property type="project" value="UniProtKB-UniRule"/>
</dbReference>
<feature type="transmembrane region" description="Helical" evidence="8">
    <location>
        <begin position="402"/>
        <end position="431"/>
    </location>
</feature>
<evidence type="ECO:0000313" key="9">
    <source>
        <dbReference type="EMBL" id="KKR42345.1"/>
    </source>
</evidence>
<evidence type="ECO:0000256" key="4">
    <source>
        <dbReference type="ARBA" id="ARBA00022475"/>
    </source>
</evidence>
<keyword evidence="7 8" id="KW-0472">Membrane</keyword>
<evidence type="ECO:0000256" key="6">
    <source>
        <dbReference type="ARBA" id="ARBA00022989"/>
    </source>
</evidence>
<proteinExistence type="inferred from homology"/>
<evidence type="ECO:0000256" key="7">
    <source>
        <dbReference type="ARBA" id="ARBA00023136"/>
    </source>
</evidence>
<name>A0A0G0T5E0_9BACT</name>
<evidence type="ECO:0000256" key="5">
    <source>
        <dbReference type="ARBA" id="ARBA00022692"/>
    </source>
</evidence>
<keyword evidence="4 8" id="KW-1003">Cell membrane</keyword>
<evidence type="ECO:0000313" key="10">
    <source>
        <dbReference type="Proteomes" id="UP000034215"/>
    </source>
</evidence>
<feature type="transmembrane region" description="Helical" evidence="8">
    <location>
        <begin position="478"/>
        <end position="498"/>
    </location>
</feature>
<comment type="subcellular location">
    <subcellularLocation>
        <location evidence="1 8">Cell membrane</location>
        <topology evidence="1 8">Multi-pass membrane protein</topology>
    </subcellularLocation>
</comment>
<dbReference type="InterPro" id="IPR003804">
    <property type="entry name" value="Lactate_perm"/>
</dbReference>
<dbReference type="EMBL" id="LBYA01000022">
    <property type="protein sequence ID" value="KKR42345.1"/>
    <property type="molecule type" value="Genomic_DNA"/>
</dbReference>
<comment type="similarity">
    <text evidence="2 8">Belongs to the lactate permease family.</text>
</comment>
<feature type="transmembrane region" description="Helical" evidence="8">
    <location>
        <begin position="244"/>
        <end position="265"/>
    </location>
</feature>
<organism evidence="9 10">
    <name type="scientific">Candidatus Woesebacteria bacterium GW2011_GWB1_40_12</name>
    <dbReference type="NCBI Taxonomy" id="1618576"/>
    <lineage>
        <taxon>Bacteria</taxon>
        <taxon>Candidatus Woeseibacteriota</taxon>
    </lineage>
</organism>
<evidence type="ECO:0000256" key="8">
    <source>
        <dbReference type="RuleBase" id="RU365092"/>
    </source>
</evidence>
<sequence>MILVMSLLPILLAALPFFVFIVLLFWGKLKMIWISLIALIFVGATAGFYWKIKPDFFIASVGKGFFVALDIFFIIFGAIFFLEILKETKVTENIGFYLESISKDLRIQVILLAWFFENFLEGTAGFGTPATVVAPLLIGLGINPLSAVILSLLGNSTAGVFGAAGAPIKIGFGELAGSQLPFKASLYGLVGIIIPVFMLWFLVKGKEDQKRSFLEMLPFALWSGLVFAASSVLTVFLGPEFPSILGSALSLVIILLSIKTGLFVPKRNSGFISSGRAAPEIPLKKTIFPYIVLISLLIIGKVVLGPSGLSVPLMVKHTFSFFNPGFVLILAGIVTILFYKVSTKTFFNSSKIALEKSIEPFLVIVFMSSMAQIMVNSAQNISGMKSMIDFLVIGVRNAFLPLWAPLIGAFGSFLTGSVTISNLMFGNFFAAAARELNFNVDKILALAVVGGAVGNMIALADILIAEAVVGIKHREKDVIKGVIVPCLICIGLLGLIGLSI</sequence>
<feature type="transmembrane region" description="Helical" evidence="8">
    <location>
        <begin position="321"/>
        <end position="339"/>
    </location>
</feature>
<comment type="caution">
    <text evidence="9">The sequence shown here is derived from an EMBL/GenBank/DDBJ whole genome shotgun (WGS) entry which is preliminary data.</text>
</comment>
<evidence type="ECO:0000256" key="3">
    <source>
        <dbReference type="ARBA" id="ARBA00022448"/>
    </source>
</evidence>
<accession>A0A0G0T5E0</accession>
<dbReference type="PANTHER" id="PTHR30003">
    <property type="entry name" value="L-LACTATE PERMEASE"/>
    <property type="match status" value="1"/>
</dbReference>
<dbReference type="GO" id="GO:0005886">
    <property type="term" value="C:plasma membrane"/>
    <property type="evidence" value="ECO:0007669"/>
    <property type="project" value="UniProtKB-SubCell"/>
</dbReference>
<comment type="function">
    <text evidence="8">Uptake of L-lactate across the membrane. Can also transport D-lactate and glycolate.</text>
</comment>
<dbReference type="Pfam" id="PF02652">
    <property type="entry name" value="Lactate_perm"/>
    <property type="match status" value="2"/>
</dbReference>
<feature type="transmembrane region" description="Helical" evidence="8">
    <location>
        <begin position="132"/>
        <end position="153"/>
    </location>
</feature>
<dbReference type="PATRIC" id="fig|1618576.3.peg.423"/>
<feature type="transmembrane region" description="Helical" evidence="8">
    <location>
        <begin position="64"/>
        <end position="85"/>
    </location>
</feature>
<dbReference type="AlphaFoldDB" id="A0A0G0T5E0"/>
<gene>
    <name evidence="9" type="ORF">UT76_C0022G0007</name>
</gene>
<dbReference type="Proteomes" id="UP000034215">
    <property type="component" value="Unassembled WGS sequence"/>
</dbReference>
<evidence type="ECO:0000256" key="2">
    <source>
        <dbReference type="ARBA" id="ARBA00010100"/>
    </source>
</evidence>
<reference evidence="9 10" key="1">
    <citation type="journal article" date="2015" name="Nature">
        <title>rRNA introns, odd ribosomes, and small enigmatic genomes across a large radiation of phyla.</title>
        <authorList>
            <person name="Brown C.T."/>
            <person name="Hug L.A."/>
            <person name="Thomas B.C."/>
            <person name="Sharon I."/>
            <person name="Castelle C.J."/>
            <person name="Singh A."/>
            <person name="Wilkins M.J."/>
            <person name="Williams K.H."/>
            <person name="Banfield J.F."/>
        </authorList>
    </citation>
    <scope>NUCLEOTIDE SEQUENCE [LARGE SCALE GENOMIC DNA]</scope>
</reference>
<feature type="transmembrane region" description="Helical" evidence="8">
    <location>
        <begin position="286"/>
        <end position="309"/>
    </location>
</feature>
<keyword evidence="6 8" id="KW-1133">Transmembrane helix</keyword>
<evidence type="ECO:0000256" key="1">
    <source>
        <dbReference type="ARBA" id="ARBA00004651"/>
    </source>
</evidence>
<protein>
    <recommendedName>
        <fullName evidence="8">L-lactate permease</fullName>
    </recommendedName>
</protein>
<feature type="transmembrane region" description="Helical" evidence="8">
    <location>
        <begin position="184"/>
        <end position="203"/>
    </location>
</feature>
<dbReference type="GO" id="GO:0015295">
    <property type="term" value="F:solute:proton symporter activity"/>
    <property type="evidence" value="ECO:0007669"/>
    <property type="project" value="TreeGrafter"/>
</dbReference>
<feature type="transmembrane region" description="Helical" evidence="8">
    <location>
        <begin position="7"/>
        <end position="26"/>
    </location>
</feature>
<feature type="transmembrane region" description="Helical" evidence="8">
    <location>
        <begin position="443"/>
        <end position="466"/>
    </location>
</feature>
<dbReference type="PANTHER" id="PTHR30003:SF0">
    <property type="entry name" value="GLYCOLATE PERMEASE GLCA-RELATED"/>
    <property type="match status" value="1"/>
</dbReference>